<feature type="transmembrane region" description="Helical" evidence="9">
    <location>
        <begin position="341"/>
        <end position="364"/>
    </location>
</feature>
<proteinExistence type="inferred from homology"/>
<feature type="transmembrane region" description="Helical" evidence="9">
    <location>
        <begin position="194"/>
        <end position="213"/>
    </location>
</feature>
<evidence type="ECO:0000256" key="9">
    <source>
        <dbReference type="SAM" id="Phobius"/>
    </source>
</evidence>
<keyword evidence="6" id="KW-0769">Symport</keyword>
<evidence type="ECO:0000259" key="10">
    <source>
        <dbReference type="PROSITE" id="PS50850"/>
    </source>
</evidence>
<feature type="transmembrane region" description="Helical" evidence="9">
    <location>
        <begin position="245"/>
        <end position="264"/>
    </location>
</feature>
<dbReference type="InterPro" id="IPR020846">
    <property type="entry name" value="MFS_dom"/>
</dbReference>
<sequence length="438" mass="46640">MTAQSSAVPSAHATTKRGPWKEIVAASVGNALEFYDLLIYGYFAVVIGKQFFPSDNETTSLLLAVGSFGISFLMRPLGAIVLGSYADRAGRKASLTMSIMIMLIGTAMITFAPTYEQIGLAAPLLIVVARMLQGFSTGGEFGAATAFMVEHADAKRRGFFASWQLSTQGLATVLAAGVSAILSYVLSDVQLNDWGWRVAFGIGLLIGPVGFYIRTQIDETPDFKKTVANIEVKTPLRDVLIKGHVSLLLAIGVVAGATAFNYVHKLYMPIYALKQLNIAATSSYLGALMTGVTLMIMAPVFGGLSDRHGRFRVLTIALLITGLSSYPMFVLLNTFPSLSTLLMVQAIVGVLIAACLGPIPAMLADIFPTSIRGTGLALSYNFSVTLFGGFAPLIVTWMIDATGSKLAPSFYVMATVLISVLAIVCLGRRMRGTRPSAS</sequence>
<comment type="subcellular location">
    <subcellularLocation>
        <location evidence="1">Cell membrane</location>
        <topology evidence="1">Multi-pass membrane protein</topology>
    </subcellularLocation>
</comment>
<feature type="transmembrane region" description="Helical" evidence="9">
    <location>
        <begin position="95"/>
        <end position="115"/>
    </location>
</feature>
<keyword evidence="7 9" id="KW-1133">Transmembrane helix</keyword>
<feature type="transmembrane region" description="Helical" evidence="9">
    <location>
        <begin position="121"/>
        <end position="147"/>
    </location>
</feature>
<keyword evidence="4" id="KW-1003">Cell membrane</keyword>
<evidence type="ECO:0000256" key="6">
    <source>
        <dbReference type="ARBA" id="ARBA00022847"/>
    </source>
</evidence>
<dbReference type="InterPro" id="IPR051084">
    <property type="entry name" value="H+-coupled_symporters"/>
</dbReference>
<dbReference type="PROSITE" id="PS00217">
    <property type="entry name" value="SUGAR_TRANSPORT_2"/>
    <property type="match status" value="1"/>
</dbReference>
<dbReference type="Pfam" id="PF07690">
    <property type="entry name" value="MFS_1"/>
    <property type="match status" value="1"/>
</dbReference>
<dbReference type="OrthoDB" id="3690818at2"/>
<dbReference type="EMBL" id="CABVHY010000017">
    <property type="protein sequence ID" value="VVO12751.1"/>
    <property type="molecule type" value="Genomic_DNA"/>
</dbReference>
<evidence type="ECO:0000313" key="12">
    <source>
        <dbReference type="Proteomes" id="UP000379480"/>
    </source>
</evidence>
<accession>A0A5E7D9F9</accession>
<dbReference type="GO" id="GO:0005886">
    <property type="term" value="C:plasma membrane"/>
    <property type="evidence" value="ECO:0007669"/>
    <property type="project" value="UniProtKB-SubCell"/>
</dbReference>
<evidence type="ECO:0000256" key="3">
    <source>
        <dbReference type="ARBA" id="ARBA00022448"/>
    </source>
</evidence>
<evidence type="ECO:0000256" key="5">
    <source>
        <dbReference type="ARBA" id="ARBA00022692"/>
    </source>
</evidence>
<name>A0A5E7D9F9_PSEFL</name>
<evidence type="ECO:0000256" key="2">
    <source>
        <dbReference type="ARBA" id="ARBA00008240"/>
    </source>
</evidence>
<dbReference type="PROSITE" id="PS50850">
    <property type="entry name" value="MFS"/>
    <property type="match status" value="1"/>
</dbReference>
<dbReference type="RefSeq" id="WP_150804930.1">
    <property type="nucleotide sequence ID" value="NZ_CABVHY010000017.1"/>
</dbReference>
<keyword evidence="8 9" id="KW-0472">Membrane</keyword>
<dbReference type="SUPFAM" id="SSF103473">
    <property type="entry name" value="MFS general substrate transporter"/>
    <property type="match status" value="1"/>
</dbReference>
<comment type="similarity">
    <text evidence="2">Belongs to the major facilitator superfamily. Metabolite:H+ Symporter (MHS) family (TC 2.A.1.6) family.</text>
</comment>
<dbReference type="InterPro" id="IPR011701">
    <property type="entry name" value="MFS"/>
</dbReference>
<evidence type="ECO:0000313" key="11">
    <source>
        <dbReference type="EMBL" id="VVO12751.1"/>
    </source>
</evidence>
<organism evidence="11 12">
    <name type="scientific">Pseudomonas fluorescens</name>
    <dbReference type="NCBI Taxonomy" id="294"/>
    <lineage>
        <taxon>Bacteria</taxon>
        <taxon>Pseudomonadati</taxon>
        <taxon>Pseudomonadota</taxon>
        <taxon>Gammaproteobacteria</taxon>
        <taxon>Pseudomonadales</taxon>
        <taxon>Pseudomonadaceae</taxon>
        <taxon>Pseudomonas</taxon>
    </lineage>
</organism>
<reference evidence="11 12" key="1">
    <citation type="submission" date="2019-09" db="EMBL/GenBank/DDBJ databases">
        <authorList>
            <person name="Chandra G."/>
            <person name="Truman W A."/>
        </authorList>
    </citation>
    <scope>NUCLEOTIDE SEQUENCE [LARGE SCALE GENOMIC DNA]</scope>
    <source>
        <strain evidence="11">PS723</strain>
    </source>
</reference>
<dbReference type="Proteomes" id="UP000379480">
    <property type="component" value="Unassembled WGS sequence"/>
</dbReference>
<feature type="domain" description="Major facilitator superfamily (MFS) profile" evidence="10">
    <location>
        <begin position="22"/>
        <end position="431"/>
    </location>
</feature>
<feature type="transmembrane region" description="Helical" evidence="9">
    <location>
        <begin position="159"/>
        <end position="182"/>
    </location>
</feature>
<dbReference type="InterPro" id="IPR005828">
    <property type="entry name" value="MFS_sugar_transport-like"/>
</dbReference>
<dbReference type="GO" id="GO:0015293">
    <property type="term" value="F:symporter activity"/>
    <property type="evidence" value="ECO:0007669"/>
    <property type="project" value="UniProtKB-KW"/>
</dbReference>
<dbReference type="Pfam" id="PF00083">
    <property type="entry name" value="Sugar_tr"/>
    <property type="match status" value="1"/>
</dbReference>
<evidence type="ECO:0000256" key="8">
    <source>
        <dbReference type="ARBA" id="ARBA00023136"/>
    </source>
</evidence>
<dbReference type="AlphaFoldDB" id="A0A5E7D9F9"/>
<dbReference type="FunFam" id="1.20.1250.20:FF:000001">
    <property type="entry name" value="Dicarboxylate MFS transporter"/>
    <property type="match status" value="1"/>
</dbReference>
<feature type="transmembrane region" description="Helical" evidence="9">
    <location>
        <begin position="376"/>
        <end position="398"/>
    </location>
</feature>
<feature type="transmembrane region" description="Helical" evidence="9">
    <location>
        <begin position="61"/>
        <end position="83"/>
    </location>
</feature>
<dbReference type="PANTHER" id="PTHR43528">
    <property type="entry name" value="ALPHA-KETOGLUTARATE PERMEASE"/>
    <property type="match status" value="1"/>
</dbReference>
<evidence type="ECO:0000256" key="7">
    <source>
        <dbReference type="ARBA" id="ARBA00022989"/>
    </source>
</evidence>
<dbReference type="InterPro" id="IPR005829">
    <property type="entry name" value="Sugar_transporter_CS"/>
</dbReference>
<evidence type="ECO:0000256" key="1">
    <source>
        <dbReference type="ARBA" id="ARBA00004651"/>
    </source>
</evidence>
<dbReference type="Gene3D" id="1.20.1250.20">
    <property type="entry name" value="MFS general substrate transporter like domains"/>
    <property type="match status" value="2"/>
</dbReference>
<dbReference type="PANTHER" id="PTHR43528:SF8">
    <property type="entry name" value="BLR0239 PROTEIN"/>
    <property type="match status" value="1"/>
</dbReference>
<keyword evidence="3" id="KW-0813">Transport</keyword>
<dbReference type="InterPro" id="IPR036259">
    <property type="entry name" value="MFS_trans_sf"/>
</dbReference>
<feature type="transmembrane region" description="Helical" evidence="9">
    <location>
        <begin position="410"/>
        <end position="427"/>
    </location>
</feature>
<protein>
    <submittedName>
        <fullName evidence="11">Proline/betaine transporter</fullName>
    </submittedName>
</protein>
<keyword evidence="5 9" id="KW-0812">Transmembrane</keyword>
<feature type="transmembrane region" description="Helical" evidence="9">
    <location>
        <begin position="284"/>
        <end position="304"/>
    </location>
</feature>
<feature type="transmembrane region" description="Helical" evidence="9">
    <location>
        <begin position="311"/>
        <end position="329"/>
    </location>
</feature>
<evidence type="ECO:0000256" key="4">
    <source>
        <dbReference type="ARBA" id="ARBA00022475"/>
    </source>
</evidence>
<gene>
    <name evidence="11" type="primary">proP_5</name>
    <name evidence="11" type="ORF">PS723_03555</name>
</gene>